<sequence length="172" mass="19590">MLPSTVNKDIQKALSEIFQGFDYTSIRIENEPTNYRDSSTSMGDSLGITVDESEAHNKEEANVEKKNDTSEDTLSSPTKVINSLKRNKDVEKKESIIAAKTKEIAVKIRDIVLGYNIENYKYLVQVNLFQSKDVGTRIDCRMLWDAEKDQVIEEIFKTETFTCVVMVFAVSF</sequence>
<organism evidence="1 2">
    <name type="scientific">Entomophthora muscae</name>
    <dbReference type="NCBI Taxonomy" id="34485"/>
    <lineage>
        <taxon>Eukaryota</taxon>
        <taxon>Fungi</taxon>
        <taxon>Fungi incertae sedis</taxon>
        <taxon>Zoopagomycota</taxon>
        <taxon>Entomophthoromycotina</taxon>
        <taxon>Entomophthoromycetes</taxon>
        <taxon>Entomophthorales</taxon>
        <taxon>Entomophthoraceae</taxon>
        <taxon>Entomophthora</taxon>
    </lineage>
</organism>
<proteinExistence type="predicted"/>
<dbReference type="EMBL" id="QTSX02006691">
    <property type="protein sequence ID" value="KAJ9052359.1"/>
    <property type="molecule type" value="Genomic_DNA"/>
</dbReference>
<keyword evidence="2" id="KW-1185">Reference proteome</keyword>
<protein>
    <submittedName>
        <fullName evidence="1">Uncharacterized protein</fullName>
    </submittedName>
</protein>
<reference evidence="1" key="1">
    <citation type="submission" date="2022-04" db="EMBL/GenBank/DDBJ databases">
        <title>Genome of the entomopathogenic fungus Entomophthora muscae.</title>
        <authorList>
            <person name="Elya C."/>
            <person name="Lovett B.R."/>
            <person name="Lee E."/>
            <person name="Macias A.M."/>
            <person name="Hajek A.E."/>
            <person name="De Bivort B.L."/>
            <person name="Kasson M.T."/>
            <person name="De Fine Licht H.H."/>
            <person name="Stajich J.E."/>
        </authorList>
    </citation>
    <scope>NUCLEOTIDE SEQUENCE</scope>
    <source>
        <strain evidence="1">Berkeley</strain>
    </source>
</reference>
<evidence type="ECO:0000313" key="2">
    <source>
        <dbReference type="Proteomes" id="UP001165960"/>
    </source>
</evidence>
<name>A0ACC2RQJ5_9FUNG</name>
<comment type="caution">
    <text evidence="1">The sequence shown here is derived from an EMBL/GenBank/DDBJ whole genome shotgun (WGS) entry which is preliminary data.</text>
</comment>
<gene>
    <name evidence="1" type="ORF">DSO57_1035032</name>
</gene>
<dbReference type="Proteomes" id="UP001165960">
    <property type="component" value="Unassembled WGS sequence"/>
</dbReference>
<accession>A0ACC2RQJ5</accession>
<evidence type="ECO:0000313" key="1">
    <source>
        <dbReference type="EMBL" id="KAJ9052359.1"/>
    </source>
</evidence>